<name>A0AAV4LPB9_BABCB</name>
<organism evidence="2 3">
    <name type="scientific">Babesia caballi</name>
    <dbReference type="NCBI Taxonomy" id="5871"/>
    <lineage>
        <taxon>Eukaryota</taxon>
        <taxon>Sar</taxon>
        <taxon>Alveolata</taxon>
        <taxon>Apicomplexa</taxon>
        <taxon>Aconoidasida</taxon>
        <taxon>Piroplasmida</taxon>
        <taxon>Babesiidae</taxon>
        <taxon>Babesia</taxon>
    </lineage>
</organism>
<proteinExistence type="predicted"/>
<evidence type="ECO:0000256" key="1">
    <source>
        <dbReference type="SAM" id="MobiDB-lite"/>
    </source>
</evidence>
<protein>
    <submittedName>
        <fullName evidence="2">Secreted antigen 1</fullName>
    </submittedName>
</protein>
<evidence type="ECO:0000313" key="2">
    <source>
        <dbReference type="EMBL" id="GIX61763.1"/>
    </source>
</evidence>
<dbReference type="RefSeq" id="XP_067713834.1">
    <property type="nucleotide sequence ID" value="XM_067857733.1"/>
</dbReference>
<dbReference type="AlphaFoldDB" id="A0AAV4LPB9"/>
<gene>
    <name evidence="2" type="ORF">BcabD6B2_11980</name>
</gene>
<dbReference type="Proteomes" id="UP001497744">
    <property type="component" value="Unassembled WGS sequence"/>
</dbReference>
<sequence length="301" mass="32881">MAPARGCSLSVPVPNTLKEALEFLDALYTNVGGPKMAVVNELGRQLNNGYENISRTIELVFYNVNQLRLKIIGDPRLRSYGNYNELKESHESDIECVNYVISVLVHLLPQLVTTLKFLEQKVGYFGSNYWGSESFGGTNYRTAIHRWLTKSPPGDDEDQLPGGYVARDLTRNTGNGLHTYLFELVGQRNGFLVKLCERMKRLESLYPPHKVTPQPPSPSPHVSASQGSLELDRSSSQDQQMTHQVPGYLSHEPYTEIPQSPIDGSSSTAAIGGAVGATGLVGGGAAVYFLNIGGIRTLIAG</sequence>
<reference evidence="2 3" key="1">
    <citation type="submission" date="2021-06" db="EMBL/GenBank/DDBJ databases">
        <title>Genome sequence of Babesia caballi.</title>
        <authorList>
            <person name="Yamagishi J."/>
            <person name="Kidaka T."/>
            <person name="Ochi A."/>
        </authorList>
    </citation>
    <scope>NUCLEOTIDE SEQUENCE [LARGE SCALE GENOMIC DNA]</scope>
    <source>
        <strain evidence="2">USDA-D6B2</strain>
    </source>
</reference>
<evidence type="ECO:0000313" key="3">
    <source>
        <dbReference type="Proteomes" id="UP001497744"/>
    </source>
</evidence>
<keyword evidence="3" id="KW-1185">Reference proteome</keyword>
<accession>A0AAV4LPB9</accession>
<dbReference type="GeneID" id="94193246"/>
<feature type="compositionally biased region" description="Polar residues" evidence="1">
    <location>
        <begin position="220"/>
        <end position="229"/>
    </location>
</feature>
<dbReference type="EMBL" id="BPLF01000001">
    <property type="protein sequence ID" value="GIX61763.1"/>
    <property type="molecule type" value="Genomic_DNA"/>
</dbReference>
<feature type="region of interest" description="Disordered" evidence="1">
    <location>
        <begin position="207"/>
        <end position="243"/>
    </location>
</feature>
<comment type="caution">
    <text evidence="2">The sequence shown here is derived from an EMBL/GenBank/DDBJ whole genome shotgun (WGS) entry which is preliminary data.</text>
</comment>